<evidence type="ECO:0000256" key="5">
    <source>
        <dbReference type="ARBA" id="ARBA00023242"/>
    </source>
</evidence>
<feature type="compositionally biased region" description="Acidic residues" evidence="6">
    <location>
        <begin position="118"/>
        <end position="133"/>
    </location>
</feature>
<feature type="compositionally biased region" description="Basic and acidic residues" evidence="6">
    <location>
        <begin position="344"/>
        <end position="356"/>
    </location>
</feature>
<dbReference type="OrthoDB" id="443772at2759"/>
<sequence>MARSKLKTMLDNEKGRNIKLEKQRRHEKEVRKRKEQKKAAENGTSDAEGGVPLDEVEKKVAEKSNGMAKKGKANGVKAAAPVEEPEWETDDSEDEDASDDDDDMEERPALDLSHLDDSESDVSGDDEEDEEVQETLGAAGDDEEEEDEKEQAEDDIALSDIESLADEDKADIIPHQRLTINNTAALTAALNRIKLPYSKLAFSEYMSLTSDEDVDIPDVDDDLNRELAFYKQSLSAVKDARGLLKKEGAPFSRPADYFAEMVKSDEHMGKIKQKLIDEAAGKKAAAEARKQRDLKKFGKQVQVAKLQERAKEKRDTLDKINQLKRKRSGADVTKTNEEDLFDIELDKSDKPDRREGGSGSFKRQKKNEKFGFGGKKRHAKSNDAVSSADSRGFSHKKMKGKAGGAAKRPGKSRRMKTK</sequence>
<proteinExistence type="inferred from homology"/>
<feature type="region of interest" description="Disordered" evidence="6">
    <location>
        <begin position="343"/>
        <end position="418"/>
    </location>
</feature>
<feature type="compositionally biased region" description="Basic and acidic residues" evidence="6">
    <location>
        <begin position="8"/>
        <end position="40"/>
    </location>
</feature>
<evidence type="ECO:0000256" key="6">
    <source>
        <dbReference type="SAM" id="MobiDB-lite"/>
    </source>
</evidence>
<feature type="compositionally biased region" description="Basic and acidic residues" evidence="6">
    <location>
        <begin position="106"/>
        <end position="117"/>
    </location>
</feature>
<comment type="subcellular location">
    <subcellularLocation>
        <location evidence="1">Nucleus</location>
        <location evidence="1">Nucleolus</location>
    </subcellularLocation>
</comment>
<dbReference type="InterPro" id="IPR008610">
    <property type="entry name" value="Ebp2"/>
</dbReference>
<evidence type="ECO:0000313" key="7">
    <source>
        <dbReference type="EMBL" id="KAF1968190.1"/>
    </source>
</evidence>
<dbReference type="GO" id="GO:0042273">
    <property type="term" value="P:ribosomal large subunit biogenesis"/>
    <property type="evidence" value="ECO:0007669"/>
    <property type="project" value="TreeGrafter"/>
</dbReference>
<accession>A0A6A5UUV8</accession>
<dbReference type="PANTHER" id="PTHR13028">
    <property type="entry name" value="RRNA PROCESSING PROTEIN EBNA1-BINDING PROTEIN-RELATED"/>
    <property type="match status" value="1"/>
</dbReference>
<evidence type="ECO:0000313" key="8">
    <source>
        <dbReference type="Proteomes" id="UP000800036"/>
    </source>
</evidence>
<feature type="compositionally biased region" description="Low complexity" evidence="6">
    <location>
        <begin position="63"/>
        <end position="80"/>
    </location>
</feature>
<dbReference type="PANTHER" id="PTHR13028:SF0">
    <property type="entry name" value="RRNA-PROCESSING PROTEIN EBP2-RELATED"/>
    <property type="match status" value="1"/>
</dbReference>
<dbReference type="EMBL" id="ML976723">
    <property type="protein sequence ID" value="KAF1968190.1"/>
    <property type="molecule type" value="Genomic_DNA"/>
</dbReference>
<dbReference type="GO" id="GO:0005730">
    <property type="term" value="C:nucleolus"/>
    <property type="evidence" value="ECO:0007669"/>
    <property type="project" value="UniProtKB-SubCell"/>
</dbReference>
<dbReference type="AlphaFoldDB" id="A0A6A5UUV8"/>
<keyword evidence="8" id="KW-1185">Reference proteome</keyword>
<dbReference type="Pfam" id="PF05890">
    <property type="entry name" value="Ebp2"/>
    <property type="match status" value="1"/>
</dbReference>
<organism evidence="7 8">
    <name type="scientific">Bimuria novae-zelandiae CBS 107.79</name>
    <dbReference type="NCBI Taxonomy" id="1447943"/>
    <lineage>
        <taxon>Eukaryota</taxon>
        <taxon>Fungi</taxon>
        <taxon>Dikarya</taxon>
        <taxon>Ascomycota</taxon>
        <taxon>Pezizomycotina</taxon>
        <taxon>Dothideomycetes</taxon>
        <taxon>Pleosporomycetidae</taxon>
        <taxon>Pleosporales</taxon>
        <taxon>Massarineae</taxon>
        <taxon>Didymosphaeriaceae</taxon>
        <taxon>Bimuria</taxon>
    </lineage>
</organism>
<keyword evidence="3" id="KW-0690">Ribosome biogenesis</keyword>
<keyword evidence="5" id="KW-0539">Nucleus</keyword>
<dbReference type="GO" id="GO:0034399">
    <property type="term" value="C:nuclear periphery"/>
    <property type="evidence" value="ECO:0007669"/>
    <property type="project" value="TreeGrafter"/>
</dbReference>
<protein>
    <submittedName>
        <fullName evidence="7">Ebp2-domain-containing protein</fullName>
    </submittedName>
</protein>
<feature type="compositionally biased region" description="Acidic residues" evidence="6">
    <location>
        <begin position="140"/>
        <end position="163"/>
    </location>
</feature>
<gene>
    <name evidence="7" type="ORF">BU23DRAFT_592242</name>
</gene>
<reference evidence="7" key="1">
    <citation type="journal article" date="2020" name="Stud. Mycol.">
        <title>101 Dothideomycetes genomes: a test case for predicting lifestyles and emergence of pathogens.</title>
        <authorList>
            <person name="Haridas S."/>
            <person name="Albert R."/>
            <person name="Binder M."/>
            <person name="Bloem J."/>
            <person name="Labutti K."/>
            <person name="Salamov A."/>
            <person name="Andreopoulos B."/>
            <person name="Baker S."/>
            <person name="Barry K."/>
            <person name="Bills G."/>
            <person name="Bluhm B."/>
            <person name="Cannon C."/>
            <person name="Castanera R."/>
            <person name="Culley D."/>
            <person name="Daum C."/>
            <person name="Ezra D."/>
            <person name="Gonzalez J."/>
            <person name="Henrissat B."/>
            <person name="Kuo A."/>
            <person name="Liang C."/>
            <person name="Lipzen A."/>
            <person name="Lutzoni F."/>
            <person name="Magnuson J."/>
            <person name="Mondo S."/>
            <person name="Nolan M."/>
            <person name="Ohm R."/>
            <person name="Pangilinan J."/>
            <person name="Park H.-J."/>
            <person name="Ramirez L."/>
            <person name="Alfaro M."/>
            <person name="Sun H."/>
            <person name="Tritt A."/>
            <person name="Yoshinaga Y."/>
            <person name="Zwiers L.-H."/>
            <person name="Turgeon B."/>
            <person name="Goodwin S."/>
            <person name="Spatafora J."/>
            <person name="Crous P."/>
            <person name="Grigoriev I."/>
        </authorList>
    </citation>
    <scope>NUCLEOTIDE SEQUENCE</scope>
    <source>
        <strain evidence="7">CBS 107.79</strain>
    </source>
</reference>
<dbReference type="Proteomes" id="UP000800036">
    <property type="component" value="Unassembled WGS sequence"/>
</dbReference>
<evidence type="ECO:0000256" key="2">
    <source>
        <dbReference type="ARBA" id="ARBA00007336"/>
    </source>
</evidence>
<evidence type="ECO:0000256" key="3">
    <source>
        <dbReference type="ARBA" id="ARBA00022517"/>
    </source>
</evidence>
<comment type="similarity">
    <text evidence="2">Belongs to the EBP2 family.</text>
</comment>
<feature type="region of interest" description="Disordered" evidence="6">
    <location>
        <begin position="1"/>
        <end position="163"/>
    </location>
</feature>
<dbReference type="GO" id="GO:0030687">
    <property type="term" value="C:preribosome, large subunit precursor"/>
    <property type="evidence" value="ECO:0007669"/>
    <property type="project" value="TreeGrafter"/>
</dbReference>
<feature type="compositionally biased region" description="Basic residues" evidence="6">
    <location>
        <begin position="408"/>
        <end position="418"/>
    </location>
</feature>
<evidence type="ECO:0000256" key="4">
    <source>
        <dbReference type="ARBA" id="ARBA00023054"/>
    </source>
</evidence>
<feature type="compositionally biased region" description="Acidic residues" evidence="6">
    <location>
        <begin position="83"/>
        <end position="105"/>
    </location>
</feature>
<keyword evidence="4" id="KW-0175">Coiled coil</keyword>
<evidence type="ECO:0000256" key="1">
    <source>
        <dbReference type="ARBA" id="ARBA00004604"/>
    </source>
</evidence>
<name>A0A6A5UUV8_9PLEO</name>
<dbReference type="GO" id="GO:0006364">
    <property type="term" value="P:rRNA processing"/>
    <property type="evidence" value="ECO:0007669"/>
    <property type="project" value="TreeGrafter"/>
</dbReference>